<accession>A0A4Z0A4P7</accession>
<keyword evidence="6" id="KW-0732">Signal</keyword>
<evidence type="ECO:0000256" key="1">
    <source>
        <dbReference type="ARBA" id="ARBA00004141"/>
    </source>
</evidence>
<dbReference type="OrthoDB" id="1363at2759"/>
<evidence type="ECO:0000256" key="7">
    <source>
        <dbReference type="ARBA" id="ARBA00022989"/>
    </source>
</evidence>
<feature type="transmembrane region" description="Helical" evidence="10">
    <location>
        <begin position="182"/>
        <end position="201"/>
    </location>
</feature>
<dbReference type="EMBL" id="SFCI01000236">
    <property type="protein sequence ID" value="TFY81221.1"/>
    <property type="molecule type" value="Genomic_DNA"/>
</dbReference>
<feature type="compositionally biased region" description="Acidic residues" evidence="9">
    <location>
        <begin position="36"/>
        <end position="48"/>
    </location>
</feature>
<dbReference type="PANTHER" id="PTHR30024">
    <property type="entry name" value="ALIPHATIC SULFONATES-BINDING PROTEIN-RELATED"/>
    <property type="match status" value="1"/>
</dbReference>
<dbReference type="SUPFAM" id="SSF53850">
    <property type="entry name" value="Periplasmic binding protein-like II"/>
    <property type="match status" value="1"/>
</dbReference>
<comment type="similarity">
    <text evidence="4">Belongs to the bacterial solute-binding protein SsuA/TauA family.</text>
</comment>
<dbReference type="Gene3D" id="3.40.190.10">
    <property type="entry name" value="Periplasmic binding protein-like II"/>
    <property type="match status" value="2"/>
</dbReference>
<dbReference type="CDD" id="cd13637">
    <property type="entry name" value="PBP2_Ca3427_like"/>
    <property type="match status" value="1"/>
</dbReference>
<feature type="transmembrane region" description="Helical" evidence="10">
    <location>
        <begin position="156"/>
        <end position="176"/>
    </location>
</feature>
<evidence type="ECO:0000313" key="14">
    <source>
        <dbReference type="Proteomes" id="UP000298061"/>
    </source>
</evidence>
<evidence type="ECO:0008006" key="15">
    <source>
        <dbReference type="Google" id="ProtNLM"/>
    </source>
</evidence>
<dbReference type="STRING" id="135208.A0A4Z0A4P7"/>
<dbReference type="GO" id="GO:0016020">
    <property type="term" value="C:membrane"/>
    <property type="evidence" value="ECO:0007669"/>
    <property type="project" value="UniProtKB-SubCell"/>
</dbReference>
<reference evidence="13 14" key="1">
    <citation type="submission" date="2019-02" db="EMBL/GenBank/DDBJ databases">
        <title>Genome sequencing of the rare red list fungi Hericium alpestre (H. flagellum).</title>
        <authorList>
            <person name="Buettner E."/>
            <person name="Kellner H."/>
        </authorList>
    </citation>
    <scope>NUCLEOTIDE SEQUENCE [LARGE SCALE GENOMIC DNA]</scope>
    <source>
        <strain evidence="13 14">DSM 108284</strain>
    </source>
</reference>
<organism evidence="13 14">
    <name type="scientific">Hericium alpestre</name>
    <dbReference type="NCBI Taxonomy" id="135208"/>
    <lineage>
        <taxon>Eukaryota</taxon>
        <taxon>Fungi</taxon>
        <taxon>Dikarya</taxon>
        <taxon>Basidiomycota</taxon>
        <taxon>Agaricomycotina</taxon>
        <taxon>Agaricomycetes</taxon>
        <taxon>Russulales</taxon>
        <taxon>Hericiaceae</taxon>
        <taxon>Hericium</taxon>
    </lineage>
</organism>
<dbReference type="InterPro" id="IPR054364">
    <property type="entry name" value="Ca3427-like_PBP2"/>
</dbReference>
<feature type="region of interest" description="Disordered" evidence="9">
    <location>
        <begin position="1"/>
        <end position="105"/>
    </location>
</feature>
<comment type="similarity">
    <text evidence="3">Belongs to the YIP1 family.</text>
</comment>
<keyword evidence="8 10" id="KW-0472">Membrane</keyword>
<feature type="compositionally biased region" description="Polar residues" evidence="9">
    <location>
        <begin position="7"/>
        <end position="16"/>
    </location>
</feature>
<dbReference type="Pfam" id="PF22384">
    <property type="entry name" value="PBP2_Ca3427_like"/>
    <property type="match status" value="1"/>
</dbReference>
<name>A0A4Z0A4P7_9AGAM</name>
<dbReference type="GO" id="GO:0042597">
    <property type="term" value="C:periplasmic space"/>
    <property type="evidence" value="ECO:0007669"/>
    <property type="project" value="UniProtKB-SubCell"/>
</dbReference>
<evidence type="ECO:0000256" key="5">
    <source>
        <dbReference type="ARBA" id="ARBA00022692"/>
    </source>
</evidence>
<feature type="transmembrane region" description="Helical" evidence="10">
    <location>
        <begin position="239"/>
        <end position="261"/>
    </location>
</feature>
<evidence type="ECO:0000259" key="12">
    <source>
        <dbReference type="Pfam" id="PF22384"/>
    </source>
</evidence>
<evidence type="ECO:0000259" key="11">
    <source>
        <dbReference type="Pfam" id="PF04893"/>
    </source>
</evidence>
<evidence type="ECO:0000256" key="6">
    <source>
        <dbReference type="ARBA" id="ARBA00022729"/>
    </source>
</evidence>
<dbReference type="Proteomes" id="UP000298061">
    <property type="component" value="Unassembled WGS sequence"/>
</dbReference>
<keyword evidence="14" id="KW-1185">Reference proteome</keyword>
<evidence type="ECO:0000256" key="8">
    <source>
        <dbReference type="ARBA" id="ARBA00023136"/>
    </source>
</evidence>
<evidence type="ECO:0000256" key="10">
    <source>
        <dbReference type="SAM" id="Phobius"/>
    </source>
</evidence>
<keyword evidence="5 10" id="KW-0812">Transmembrane</keyword>
<evidence type="ECO:0000256" key="9">
    <source>
        <dbReference type="SAM" id="MobiDB-lite"/>
    </source>
</evidence>
<evidence type="ECO:0000313" key="13">
    <source>
        <dbReference type="EMBL" id="TFY81221.1"/>
    </source>
</evidence>
<dbReference type="Pfam" id="PF04893">
    <property type="entry name" value="Yip1"/>
    <property type="match status" value="1"/>
</dbReference>
<gene>
    <name evidence="13" type="ORF">EWM64_g2793</name>
</gene>
<protein>
    <recommendedName>
        <fullName evidence="15">Protein YIP</fullName>
    </recommendedName>
</protein>
<feature type="domain" description="Ca3427-like PBP 2" evidence="12">
    <location>
        <begin position="357"/>
        <end position="449"/>
    </location>
</feature>
<dbReference type="AlphaFoldDB" id="A0A4Z0A4P7"/>
<dbReference type="PANTHER" id="PTHR30024:SF47">
    <property type="entry name" value="TAURINE-BINDING PERIPLASMIC PROTEIN"/>
    <property type="match status" value="1"/>
</dbReference>
<feature type="transmembrane region" description="Helical" evidence="10">
    <location>
        <begin position="273"/>
        <end position="293"/>
    </location>
</feature>
<keyword evidence="7 10" id="KW-1133">Transmembrane helix</keyword>
<comment type="subcellular location">
    <subcellularLocation>
        <location evidence="1">Membrane</location>
        <topology evidence="1">Multi-pass membrane protein</topology>
    </subcellularLocation>
    <subcellularLocation>
        <location evidence="2">Periplasm</location>
    </subcellularLocation>
</comment>
<evidence type="ECO:0000256" key="3">
    <source>
        <dbReference type="ARBA" id="ARBA00010596"/>
    </source>
</evidence>
<proteinExistence type="inferred from homology"/>
<feature type="transmembrane region" description="Helical" evidence="10">
    <location>
        <begin position="213"/>
        <end position="233"/>
    </location>
</feature>
<sequence>MDMDASTPLTSTSQFIQAGKSHTYHVKKENQRVDISADDDDDLNEDDIPGYSHPSPQVSPAPDKGKARQTDQLAPESGSPTPELSGNIGAPTRQPPNASRHTFGGVRVETRYTGVDTLDEPITTTIGRDLLSVWNKLIQVLYPRRKGGGREVLRDWDLWGPLFLCLLLAIMLSVNAPANQSLGTFTAVVVLICVGSLVVTIQAKLLGGRVSFFQGLCVLGYCVAPLDIAALISCFVRIIYVRAPIAILAWVWCIWASVNFLDGTKIEPQRILLAVYPLFQGTFLFPAAAYALLLRGRFLFDMSDYGLEGGTGQLISRLTNDEIDVAIALTDPLISGIAKGSKAYKLVGSYVTTPLNWAVITGKQSPYNDIKDLEGTKIGISRHGSGSQTMAYVMALQQGWPTDKLQFQVNNDIRGLIDSVNDGTTSAFMWEWFTTKPFLDAGEVRFIGSVPTPWPSWLIAAHPERAAPDALRTFLKTLSTYVIAFDAPEKRSSDDVEYIKEKFGYPEEDIKAWLKTVNYPKDCAAIPRKVVTETLDVLRKAGAIQALEAQPFNVEDFVDTNVARLV</sequence>
<evidence type="ECO:0000256" key="2">
    <source>
        <dbReference type="ARBA" id="ARBA00004418"/>
    </source>
</evidence>
<dbReference type="InterPro" id="IPR006977">
    <property type="entry name" value="Yip1_dom"/>
</dbReference>
<evidence type="ECO:0000256" key="4">
    <source>
        <dbReference type="ARBA" id="ARBA00010742"/>
    </source>
</evidence>
<comment type="caution">
    <text evidence="13">The sequence shown here is derived from an EMBL/GenBank/DDBJ whole genome shotgun (WGS) entry which is preliminary data.</text>
</comment>
<feature type="domain" description="Yip1" evidence="11">
    <location>
        <begin position="142"/>
        <end position="285"/>
    </location>
</feature>